<dbReference type="GO" id="GO:0003677">
    <property type="term" value="F:DNA binding"/>
    <property type="evidence" value="ECO:0007669"/>
    <property type="project" value="InterPro"/>
</dbReference>
<accession>X1PZT5</accession>
<dbReference type="InterPro" id="IPR010982">
    <property type="entry name" value="Lambda_DNA-bd_dom_sf"/>
</dbReference>
<comment type="caution">
    <text evidence="2">The sequence shown here is derived from an EMBL/GenBank/DDBJ whole genome shotgun (WGS) entry which is preliminary data.</text>
</comment>
<dbReference type="InterPro" id="IPR001387">
    <property type="entry name" value="Cro/C1-type_HTH"/>
</dbReference>
<dbReference type="AlphaFoldDB" id="X1PZT5"/>
<organism evidence="2">
    <name type="scientific">marine sediment metagenome</name>
    <dbReference type="NCBI Taxonomy" id="412755"/>
    <lineage>
        <taxon>unclassified sequences</taxon>
        <taxon>metagenomes</taxon>
        <taxon>ecological metagenomes</taxon>
    </lineage>
</organism>
<dbReference type="PROSITE" id="PS50943">
    <property type="entry name" value="HTH_CROC1"/>
    <property type="match status" value="1"/>
</dbReference>
<reference evidence="2" key="1">
    <citation type="journal article" date="2014" name="Front. Microbiol.">
        <title>High frequency of phylogenetically diverse reductive dehalogenase-homologous genes in deep subseafloor sedimentary metagenomes.</title>
        <authorList>
            <person name="Kawai M."/>
            <person name="Futagami T."/>
            <person name="Toyoda A."/>
            <person name="Takaki Y."/>
            <person name="Nishi S."/>
            <person name="Hori S."/>
            <person name="Arai W."/>
            <person name="Tsubouchi T."/>
            <person name="Morono Y."/>
            <person name="Uchiyama I."/>
            <person name="Ito T."/>
            <person name="Fujiyama A."/>
            <person name="Inagaki F."/>
            <person name="Takami H."/>
        </authorList>
    </citation>
    <scope>NUCLEOTIDE SEQUENCE</scope>
    <source>
        <strain evidence="2">Expedition CK06-06</strain>
    </source>
</reference>
<feature type="domain" description="HTH cro/C1-type" evidence="1">
    <location>
        <begin position="8"/>
        <end position="55"/>
    </location>
</feature>
<dbReference type="SMART" id="SM00530">
    <property type="entry name" value="HTH_XRE"/>
    <property type="match status" value="1"/>
</dbReference>
<protein>
    <recommendedName>
        <fullName evidence="1">HTH cro/C1-type domain-containing protein</fullName>
    </recommendedName>
</protein>
<sequence>MKELGHWLEQRCKQERLSLRQAAAKTGLTHSTIRDVIKGGHPSSETIRKLAQGFGGNGVQGLALEDELLILAGYRTERPGGELSESMAELMDKARLLNDPQLKIMSHFADFLIEIEGET</sequence>
<dbReference type="SUPFAM" id="SSF47413">
    <property type="entry name" value="lambda repressor-like DNA-binding domains"/>
    <property type="match status" value="1"/>
</dbReference>
<dbReference type="EMBL" id="BARW01001626">
    <property type="protein sequence ID" value="GAI61822.1"/>
    <property type="molecule type" value="Genomic_DNA"/>
</dbReference>
<gene>
    <name evidence="2" type="ORF">S12H4_05039</name>
</gene>
<name>X1PZT5_9ZZZZ</name>
<evidence type="ECO:0000313" key="2">
    <source>
        <dbReference type="EMBL" id="GAI61822.1"/>
    </source>
</evidence>
<dbReference type="Pfam" id="PF01381">
    <property type="entry name" value="HTH_3"/>
    <property type="match status" value="1"/>
</dbReference>
<proteinExistence type="predicted"/>
<dbReference type="Gene3D" id="1.10.260.40">
    <property type="entry name" value="lambda repressor-like DNA-binding domains"/>
    <property type="match status" value="1"/>
</dbReference>
<evidence type="ECO:0000259" key="1">
    <source>
        <dbReference type="PROSITE" id="PS50943"/>
    </source>
</evidence>